<gene>
    <name evidence="1" type="ORF">HNQ60_002995</name>
</gene>
<dbReference type="PROSITE" id="PS51257">
    <property type="entry name" value="PROKAR_LIPOPROTEIN"/>
    <property type="match status" value="1"/>
</dbReference>
<reference evidence="1 2" key="1">
    <citation type="submission" date="2020-08" db="EMBL/GenBank/DDBJ databases">
        <title>Genomic Encyclopedia of Type Strains, Phase IV (KMG-IV): sequencing the most valuable type-strain genomes for metagenomic binning, comparative biology and taxonomic classification.</title>
        <authorList>
            <person name="Goeker M."/>
        </authorList>
    </citation>
    <scope>NUCLEOTIDE SEQUENCE [LARGE SCALE GENOMIC DNA]</scope>
    <source>
        <strain evidence="1 2">DSM 26723</strain>
    </source>
</reference>
<name>A0A841HND2_9GAMM</name>
<evidence type="ECO:0000313" key="1">
    <source>
        <dbReference type="EMBL" id="MBB6094114.1"/>
    </source>
</evidence>
<comment type="caution">
    <text evidence="1">The sequence shown here is derived from an EMBL/GenBank/DDBJ whole genome shotgun (WGS) entry which is preliminary data.</text>
</comment>
<evidence type="ECO:0000313" key="2">
    <source>
        <dbReference type="Proteomes" id="UP000588068"/>
    </source>
</evidence>
<dbReference type="RefSeq" id="WP_184333088.1">
    <property type="nucleotide sequence ID" value="NZ_JACHHZ010000003.1"/>
</dbReference>
<dbReference type="Proteomes" id="UP000588068">
    <property type="component" value="Unassembled WGS sequence"/>
</dbReference>
<organism evidence="1 2">
    <name type="scientific">Povalibacter uvarum</name>
    <dbReference type="NCBI Taxonomy" id="732238"/>
    <lineage>
        <taxon>Bacteria</taxon>
        <taxon>Pseudomonadati</taxon>
        <taxon>Pseudomonadota</taxon>
        <taxon>Gammaproteobacteria</taxon>
        <taxon>Steroidobacterales</taxon>
        <taxon>Steroidobacteraceae</taxon>
        <taxon>Povalibacter</taxon>
    </lineage>
</organism>
<dbReference type="EMBL" id="JACHHZ010000003">
    <property type="protein sequence ID" value="MBB6094114.1"/>
    <property type="molecule type" value="Genomic_DNA"/>
</dbReference>
<evidence type="ECO:0008006" key="3">
    <source>
        <dbReference type="Google" id="ProtNLM"/>
    </source>
</evidence>
<proteinExistence type="predicted"/>
<dbReference type="SUPFAM" id="SSF50969">
    <property type="entry name" value="YVTN repeat-like/Quinoprotein amine dehydrogenase"/>
    <property type="match status" value="1"/>
</dbReference>
<dbReference type="AlphaFoldDB" id="A0A841HND2"/>
<accession>A0A841HND2</accession>
<sequence length="720" mass="74822">MGAIRFTFLLGLFGLVAGCGGGGSGGGGDDTSLTLSASTVTFEAFVAEPAAETKTLQVSWTGSKVAGFIVGTLPGQTLPSWLDVTAVGTSNPTTLQITRRPVALPTGRQSITLRVVTGDANQNIFDTRDFTVTLDVVAVPTAAPTALSWVETEQPANRAIAITRDSRVQIASVTPTVDWISAAVSGDSINLSGTAASAALAPGAVTGAVRATFSLGGRQRIVDIPVTGMISPALSGTASLAYEVNASTQAANLSNLAVTVTAATQSAIGFNVQSSAAWLIATGTTTGAPGNVSVSLSPSELQQMGYGIHNATLTIAPTGSSARPLQIPVSLNLRLPEVHFVAPVAFTDSVANDYVIARGAGFSDPAAVPSLDGQVMGGVTVMSDTELRFVPGARAAGDYEVRVSNNLGFTRDSANLRVAEPPSYGNFTMAAAVELQERVVSSPINGVVLSSNCYFCWDGDSKSTLQRFSYDAGTQTWTRTQHAYPGLYDFAFSPDESQLIVMTSTDVLLVDPLTMATIQSYPLPFQIGGSSRQLAVLNSGVVIIDDLRRGFSLRSRQFVEVPNYLAGGGLAVSIDGSRAMFGSPTNSGDVPYGYLDASNGAIYTSPTRQHYARGIYSRHAEAGFTNNYVLNADLELRGTLPVASHAGDLSPDGTRAYGLDYAAGALRVFDITGSEPFAEILPAYAAPGVDAYSGGRVAIDPSGRAIFVISETDFTVIALP</sequence>
<protein>
    <recommendedName>
        <fullName evidence="3">IPT/TIG domain-containing protein</fullName>
    </recommendedName>
</protein>
<dbReference type="InterPro" id="IPR011044">
    <property type="entry name" value="Quino_amine_DH_bsu"/>
</dbReference>
<keyword evidence="2" id="KW-1185">Reference proteome</keyword>